<gene>
    <name evidence="2" type="ORF">ACJMK2_022527</name>
</gene>
<evidence type="ECO:0000256" key="1">
    <source>
        <dbReference type="SAM" id="MobiDB-lite"/>
    </source>
</evidence>
<organism evidence="2 3">
    <name type="scientific">Sinanodonta woodiana</name>
    <name type="common">Chinese pond mussel</name>
    <name type="synonym">Anodonta woodiana</name>
    <dbReference type="NCBI Taxonomy" id="1069815"/>
    <lineage>
        <taxon>Eukaryota</taxon>
        <taxon>Metazoa</taxon>
        <taxon>Spiralia</taxon>
        <taxon>Lophotrochozoa</taxon>
        <taxon>Mollusca</taxon>
        <taxon>Bivalvia</taxon>
        <taxon>Autobranchia</taxon>
        <taxon>Heteroconchia</taxon>
        <taxon>Palaeoheterodonta</taxon>
        <taxon>Unionida</taxon>
        <taxon>Unionoidea</taxon>
        <taxon>Unionidae</taxon>
        <taxon>Unioninae</taxon>
        <taxon>Sinanodonta</taxon>
    </lineage>
</organism>
<dbReference type="EMBL" id="JBJQND010000018">
    <property type="protein sequence ID" value="KAL3837149.1"/>
    <property type="molecule type" value="Genomic_DNA"/>
</dbReference>
<feature type="region of interest" description="Disordered" evidence="1">
    <location>
        <begin position="44"/>
        <end position="66"/>
    </location>
</feature>
<evidence type="ECO:0000313" key="3">
    <source>
        <dbReference type="Proteomes" id="UP001634394"/>
    </source>
</evidence>
<evidence type="ECO:0000313" key="2">
    <source>
        <dbReference type="EMBL" id="KAL3837149.1"/>
    </source>
</evidence>
<dbReference type="AlphaFoldDB" id="A0ABD3TJE5"/>
<sequence length="66" mass="7479">EIDVDTPVPAQKPQQLMRLSPDETFDVIQASNVPSANVLPFTLRPIKKNEKPEHEEEYSQSSKESD</sequence>
<proteinExistence type="predicted"/>
<dbReference type="Proteomes" id="UP001634394">
    <property type="component" value="Unassembled WGS sequence"/>
</dbReference>
<keyword evidence="3" id="KW-1185">Reference proteome</keyword>
<comment type="caution">
    <text evidence="2">The sequence shown here is derived from an EMBL/GenBank/DDBJ whole genome shotgun (WGS) entry which is preliminary data.</text>
</comment>
<reference evidence="2 3" key="1">
    <citation type="submission" date="2024-11" db="EMBL/GenBank/DDBJ databases">
        <title>Chromosome-level genome assembly of the freshwater bivalve Anodonta woodiana.</title>
        <authorList>
            <person name="Chen X."/>
        </authorList>
    </citation>
    <scope>NUCLEOTIDE SEQUENCE [LARGE SCALE GENOMIC DNA]</scope>
    <source>
        <strain evidence="2">MN2024</strain>
        <tissue evidence="2">Gills</tissue>
    </source>
</reference>
<feature type="non-terminal residue" evidence="2">
    <location>
        <position position="1"/>
    </location>
</feature>
<protein>
    <submittedName>
        <fullName evidence="2">Uncharacterized protein</fullName>
    </submittedName>
</protein>
<name>A0ABD3TJE5_SINWO</name>
<accession>A0ABD3TJE5</accession>